<feature type="domain" description="Ribosomal RNA-processing protein 14/surfeit locus protein 6 C-terminal" evidence="5">
    <location>
        <begin position="126"/>
        <end position="329"/>
    </location>
</feature>
<feature type="compositionally biased region" description="Basic residues" evidence="4">
    <location>
        <begin position="43"/>
        <end position="52"/>
    </location>
</feature>
<evidence type="ECO:0000256" key="4">
    <source>
        <dbReference type="SAM" id="MobiDB-lite"/>
    </source>
</evidence>
<dbReference type="GO" id="GO:0003723">
    <property type="term" value="F:RNA binding"/>
    <property type="evidence" value="ECO:0007669"/>
    <property type="project" value="TreeGrafter"/>
</dbReference>
<feature type="region of interest" description="Disordered" evidence="4">
    <location>
        <begin position="283"/>
        <end position="348"/>
    </location>
</feature>
<dbReference type="OMA" id="QKKRTDN"/>
<accession>A0A3Q2X9A5</accession>
<keyword evidence="3" id="KW-0539">Nucleus</keyword>
<evidence type="ECO:0000313" key="7">
    <source>
        <dbReference type="Proteomes" id="UP000264820"/>
    </source>
</evidence>
<dbReference type="KEGG" id="hcq:109517171"/>
<feature type="compositionally biased region" description="Basic residues" evidence="4">
    <location>
        <begin position="310"/>
        <end position="337"/>
    </location>
</feature>
<feature type="compositionally biased region" description="Polar residues" evidence="4">
    <location>
        <begin position="61"/>
        <end position="71"/>
    </location>
</feature>
<protein>
    <submittedName>
        <fullName evidence="6">Surfeit 6</fullName>
    </submittedName>
</protein>
<dbReference type="Proteomes" id="UP000264820">
    <property type="component" value="Unplaced"/>
</dbReference>
<evidence type="ECO:0000313" key="6">
    <source>
        <dbReference type="Ensembl" id="ENSHCOP00000000775.1"/>
    </source>
</evidence>
<feature type="region of interest" description="Disordered" evidence="4">
    <location>
        <begin position="1"/>
        <end position="96"/>
    </location>
</feature>
<dbReference type="PANTHER" id="PTHR14369">
    <property type="entry name" value="SURFEIT LOCUS PROTEIN 6"/>
    <property type="match status" value="1"/>
</dbReference>
<dbReference type="GO" id="GO:0003677">
    <property type="term" value="F:DNA binding"/>
    <property type="evidence" value="ECO:0007669"/>
    <property type="project" value="TreeGrafter"/>
</dbReference>
<proteinExistence type="inferred from homology"/>
<evidence type="ECO:0000256" key="1">
    <source>
        <dbReference type="ARBA" id="ARBA00004123"/>
    </source>
</evidence>
<dbReference type="GO" id="GO:0007507">
    <property type="term" value="P:heart development"/>
    <property type="evidence" value="ECO:0007669"/>
    <property type="project" value="Ensembl"/>
</dbReference>
<dbReference type="AlphaFoldDB" id="A0A3Q2X9A5"/>
<dbReference type="GO" id="GO:0042274">
    <property type="term" value="P:ribosomal small subunit biogenesis"/>
    <property type="evidence" value="ECO:0007669"/>
    <property type="project" value="TreeGrafter"/>
</dbReference>
<feature type="region of interest" description="Disordered" evidence="4">
    <location>
        <begin position="111"/>
        <end position="175"/>
    </location>
</feature>
<dbReference type="InterPro" id="IPR007019">
    <property type="entry name" value="SURF6"/>
</dbReference>
<comment type="subcellular location">
    <subcellularLocation>
        <location evidence="1">Nucleus</location>
    </subcellularLocation>
</comment>
<keyword evidence="7" id="KW-1185">Reference proteome</keyword>
<evidence type="ECO:0000256" key="3">
    <source>
        <dbReference type="ARBA" id="ARBA00023242"/>
    </source>
</evidence>
<dbReference type="OrthoDB" id="444809at2759"/>
<dbReference type="GeneTree" id="ENSGT00390000006980"/>
<dbReference type="InterPro" id="IPR029190">
    <property type="entry name" value="Rrp14/SURF6_C"/>
</dbReference>
<reference evidence="6" key="2">
    <citation type="submission" date="2025-09" db="UniProtKB">
        <authorList>
            <consortium name="Ensembl"/>
        </authorList>
    </citation>
    <scope>IDENTIFICATION</scope>
</reference>
<dbReference type="STRING" id="109280.ENSHCOP00000000775"/>
<dbReference type="Ensembl" id="ENSHCOT00000013217.1">
    <property type="protein sequence ID" value="ENSHCOP00000000775.1"/>
    <property type="gene ID" value="ENSHCOG00000001639.1"/>
</dbReference>
<reference evidence="6" key="1">
    <citation type="submission" date="2025-08" db="UniProtKB">
        <authorList>
            <consortium name="Ensembl"/>
        </authorList>
    </citation>
    <scope>IDENTIFICATION</scope>
</reference>
<dbReference type="GO" id="GO:0005730">
    <property type="term" value="C:nucleolus"/>
    <property type="evidence" value="ECO:0007669"/>
    <property type="project" value="TreeGrafter"/>
</dbReference>
<name>A0A3Q2X9A5_HIPCM</name>
<feature type="compositionally biased region" description="Basic and acidic residues" evidence="4">
    <location>
        <begin position="161"/>
        <end position="171"/>
    </location>
</feature>
<sequence length="348" mass="40678">MDLAARDSYIQKFARKELNQQKQEPKKRPFAPFKGQKDGGPPQKKKKCKKKSFKNEKKQSVTRPNNSNPKSAHNGHLKVNTKRVADTGGPNVKDTFSAFDVLRKRLHEKIEEARAQGAPKEALSEAVQAKRAKRKLERERKKRKKKEFQLKKMAEAQSKQAEVKKEEKAEQKVAPTAINKRQESAVIFNTVETVEEEYVDKVMKKKAKKQHIKGQITPLSGRNYKQLLSRVEARKDKLDKLREMDEVKAREVEARMKWTNALYKAEGIKIKDDEDMLRTALANKEKKRNRHKKQWDGRSQTVVEKMQKRQDKRRRNIQKRKTTKVEKKKNKARKKGRVLPEDLKKANL</sequence>
<evidence type="ECO:0000256" key="2">
    <source>
        <dbReference type="ARBA" id="ARBA00005904"/>
    </source>
</evidence>
<dbReference type="GO" id="GO:0042273">
    <property type="term" value="P:ribosomal large subunit biogenesis"/>
    <property type="evidence" value="ECO:0007669"/>
    <property type="project" value="TreeGrafter"/>
</dbReference>
<dbReference type="PANTHER" id="PTHR14369:SF0">
    <property type="entry name" value="SURFEIT LOCUS PROTEIN 6"/>
    <property type="match status" value="1"/>
</dbReference>
<feature type="compositionally biased region" description="Basic residues" evidence="4">
    <location>
        <begin position="130"/>
        <end position="146"/>
    </location>
</feature>
<feature type="compositionally biased region" description="Basic and acidic residues" evidence="4">
    <location>
        <begin position="338"/>
        <end position="348"/>
    </location>
</feature>
<evidence type="ECO:0000259" key="5">
    <source>
        <dbReference type="Pfam" id="PF04935"/>
    </source>
</evidence>
<dbReference type="RefSeq" id="XP_019727720.1">
    <property type="nucleotide sequence ID" value="XM_019872161.1"/>
</dbReference>
<dbReference type="Pfam" id="PF04935">
    <property type="entry name" value="SURF6"/>
    <property type="match status" value="1"/>
</dbReference>
<dbReference type="CTD" id="6838"/>
<dbReference type="GeneID" id="109517171"/>
<comment type="similarity">
    <text evidence="2">Belongs to the SURF6 family.</text>
</comment>
<feature type="compositionally biased region" description="Basic and acidic residues" evidence="4">
    <location>
        <begin position="14"/>
        <end position="27"/>
    </location>
</feature>
<organism evidence="6 7">
    <name type="scientific">Hippocampus comes</name>
    <name type="common">Tiger tail seahorse</name>
    <dbReference type="NCBI Taxonomy" id="109280"/>
    <lineage>
        <taxon>Eukaryota</taxon>
        <taxon>Metazoa</taxon>
        <taxon>Chordata</taxon>
        <taxon>Craniata</taxon>
        <taxon>Vertebrata</taxon>
        <taxon>Euteleostomi</taxon>
        <taxon>Actinopterygii</taxon>
        <taxon>Neopterygii</taxon>
        <taxon>Teleostei</taxon>
        <taxon>Neoteleostei</taxon>
        <taxon>Acanthomorphata</taxon>
        <taxon>Syngnathiaria</taxon>
        <taxon>Syngnathiformes</taxon>
        <taxon>Syngnathoidei</taxon>
        <taxon>Syngnathidae</taxon>
        <taxon>Hippocampus</taxon>
    </lineage>
</organism>